<dbReference type="GO" id="GO:0005829">
    <property type="term" value="C:cytosol"/>
    <property type="evidence" value="ECO:0007669"/>
    <property type="project" value="TreeGrafter"/>
</dbReference>
<dbReference type="AlphaFoldDB" id="A0A015LK33"/>
<dbReference type="GO" id="GO:1990904">
    <property type="term" value="C:ribonucleoprotein complex"/>
    <property type="evidence" value="ECO:0007669"/>
    <property type="project" value="TreeGrafter"/>
</dbReference>
<dbReference type="SMART" id="SM00360">
    <property type="entry name" value="RRM"/>
    <property type="match status" value="2"/>
</dbReference>
<dbReference type="OrthoDB" id="339151at2759"/>
<dbReference type="InterPro" id="IPR012677">
    <property type="entry name" value="Nucleotide-bd_a/b_plait_sf"/>
</dbReference>
<evidence type="ECO:0000313" key="4">
    <source>
        <dbReference type="EMBL" id="EXX73041.1"/>
    </source>
</evidence>
<dbReference type="InterPro" id="IPR000504">
    <property type="entry name" value="RRM_dom"/>
</dbReference>
<evidence type="ECO:0000313" key="5">
    <source>
        <dbReference type="Proteomes" id="UP000022910"/>
    </source>
</evidence>
<dbReference type="PANTHER" id="PTHR10693:SF20">
    <property type="entry name" value="AT27578P"/>
    <property type="match status" value="1"/>
</dbReference>
<feature type="region of interest" description="Disordered" evidence="2">
    <location>
        <begin position="187"/>
        <end position="210"/>
    </location>
</feature>
<dbReference type="SUPFAM" id="SSF54928">
    <property type="entry name" value="RNA-binding domain, RBD"/>
    <property type="match status" value="1"/>
</dbReference>
<evidence type="ECO:0000256" key="1">
    <source>
        <dbReference type="PROSITE-ProRule" id="PRU00176"/>
    </source>
</evidence>
<dbReference type="GO" id="GO:1990861">
    <property type="term" value="C:Ubp3-Bre5 deubiquitination complex"/>
    <property type="evidence" value="ECO:0007669"/>
    <property type="project" value="TreeGrafter"/>
</dbReference>
<proteinExistence type="predicted"/>
<dbReference type="STRING" id="1432141.A0A015LK33"/>
<feature type="domain" description="RRM" evidence="3">
    <location>
        <begin position="119"/>
        <end position="191"/>
    </location>
</feature>
<keyword evidence="1" id="KW-0694">RNA-binding</keyword>
<name>A0A015LK33_RHIIW</name>
<keyword evidence="5" id="KW-1185">Reference proteome</keyword>
<dbReference type="GO" id="GO:0016579">
    <property type="term" value="P:protein deubiquitination"/>
    <property type="evidence" value="ECO:0007669"/>
    <property type="project" value="TreeGrafter"/>
</dbReference>
<dbReference type="PROSITE" id="PS50102">
    <property type="entry name" value="RRM"/>
    <property type="match status" value="2"/>
</dbReference>
<dbReference type="InterPro" id="IPR035979">
    <property type="entry name" value="RBD_domain_sf"/>
</dbReference>
<dbReference type="Gene3D" id="3.30.70.330">
    <property type="match status" value="2"/>
</dbReference>
<dbReference type="HOGENOM" id="CLU_1366905_0_0_1"/>
<dbReference type="Proteomes" id="UP000022910">
    <property type="component" value="Unassembled WGS sequence"/>
</dbReference>
<accession>A0A015LK33</accession>
<evidence type="ECO:0000256" key="2">
    <source>
        <dbReference type="SAM" id="MobiDB-lite"/>
    </source>
</evidence>
<dbReference type="GO" id="GO:0003729">
    <property type="term" value="F:mRNA binding"/>
    <property type="evidence" value="ECO:0007669"/>
    <property type="project" value="TreeGrafter"/>
</dbReference>
<dbReference type="EMBL" id="JEMT01014887">
    <property type="protein sequence ID" value="EXX73041.1"/>
    <property type="molecule type" value="Genomic_DNA"/>
</dbReference>
<comment type="caution">
    <text evidence="4">The sequence shown here is derived from an EMBL/GenBank/DDBJ whole genome shotgun (WGS) entry which is preliminary data.</text>
</comment>
<feature type="domain" description="RRM" evidence="3">
    <location>
        <begin position="17"/>
        <end position="96"/>
    </location>
</feature>
<organism evidence="4 5">
    <name type="scientific">Rhizophagus irregularis (strain DAOM 197198w)</name>
    <name type="common">Glomus intraradices</name>
    <dbReference type="NCBI Taxonomy" id="1432141"/>
    <lineage>
        <taxon>Eukaryota</taxon>
        <taxon>Fungi</taxon>
        <taxon>Fungi incertae sedis</taxon>
        <taxon>Mucoromycota</taxon>
        <taxon>Glomeromycotina</taxon>
        <taxon>Glomeromycetes</taxon>
        <taxon>Glomerales</taxon>
        <taxon>Glomeraceae</taxon>
        <taxon>Rhizophagus</taxon>
    </lineage>
</organism>
<dbReference type="GO" id="GO:0034517">
    <property type="term" value="P:ribophagy"/>
    <property type="evidence" value="ECO:0007669"/>
    <property type="project" value="TreeGrafter"/>
</dbReference>
<dbReference type="PANTHER" id="PTHR10693">
    <property type="entry name" value="RAS GTPASE-ACTIVATING PROTEIN-BINDING PROTEIN"/>
    <property type="match status" value="1"/>
</dbReference>
<dbReference type="Pfam" id="PF00076">
    <property type="entry name" value="RRM_1"/>
    <property type="match status" value="2"/>
</dbReference>
<sequence>MVLLEMEKVDKNHEKKFSLYIKGVVNGMNRTTLTNAFTTFGPVKNLDVVIAKSCAFVEFETEEAYQQALMRKEIDIPNLGTVIVEERKSKYRATKNYLSESPKVPTPITRNDDNDKGYYSLYMKGVVNGMNRQVLTKAFTKFGAVRNLDVVIAKSCAFVEFETEEAYQQALMQKEIDIPDLGTVVVEERKKKSSSRNTRNNNFRQKRSNY</sequence>
<gene>
    <name evidence="4" type="ORF">RirG_063810</name>
</gene>
<protein>
    <recommendedName>
        <fullName evidence="3">RRM domain-containing protein</fullName>
    </recommendedName>
</protein>
<evidence type="ECO:0000259" key="3">
    <source>
        <dbReference type="PROSITE" id="PS50102"/>
    </source>
</evidence>
<reference evidence="4 5" key="1">
    <citation type="submission" date="2014-02" db="EMBL/GenBank/DDBJ databases">
        <title>Single nucleus genome sequencing reveals high similarity among nuclei of an endomycorrhizal fungus.</title>
        <authorList>
            <person name="Lin K."/>
            <person name="Geurts R."/>
            <person name="Zhang Z."/>
            <person name="Limpens E."/>
            <person name="Saunders D.G."/>
            <person name="Mu D."/>
            <person name="Pang E."/>
            <person name="Cao H."/>
            <person name="Cha H."/>
            <person name="Lin T."/>
            <person name="Zhou Q."/>
            <person name="Shang Y."/>
            <person name="Li Y."/>
            <person name="Ivanov S."/>
            <person name="Sharma T."/>
            <person name="Velzen R.V."/>
            <person name="Ruijter N.D."/>
            <person name="Aanen D.K."/>
            <person name="Win J."/>
            <person name="Kamoun S."/>
            <person name="Bisseling T."/>
            <person name="Huang S."/>
        </authorList>
    </citation>
    <scope>NUCLEOTIDE SEQUENCE [LARGE SCALE GENOMIC DNA]</scope>
    <source>
        <strain evidence="5">DAOM197198w</strain>
    </source>
</reference>
<dbReference type="InterPro" id="IPR039539">
    <property type="entry name" value="Ras_GTPase_bind_prot"/>
</dbReference>